<dbReference type="CDD" id="cd06578">
    <property type="entry name" value="HemD"/>
    <property type="match status" value="1"/>
</dbReference>
<feature type="domain" description="Tetrapyrrole biosynthesis uroporphyrinogen III synthase" evidence="1">
    <location>
        <begin position="22"/>
        <end position="230"/>
    </location>
</feature>
<proteinExistence type="predicted"/>
<organism evidence="2 3">
    <name type="scientific">Candidatus Cryptobacteroides merdipullorum</name>
    <dbReference type="NCBI Taxonomy" id="2840771"/>
    <lineage>
        <taxon>Bacteria</taxon>
        <taxon>Pseudomonadati</taxon>
        <taxon>Bacteroidota</taxon>
        <taxon>Bacteroidia</taxon>
        <taxon>Bacteroidales</taxon>
        <taxon>Candidatus Cryptobacteroides</taxon>
    </lineage>
</organism>
<evidence type="ECO:0000259" key="1">
    <source>
        <dbReference type="Pfam" id="PF02602"/>
    </source>
</evidence>
<dbReference type="InterPro" id="IPR036108">
    <property type="entry name" value="4pyrrol_syn_uPrphyn_synt_sf"/>
</dbReference>
<accession>A0A9D1KH25</accession>
<protein>
    <submittedName>
        <fullName evidence="2">Uroporphyrinogen-III synthase</fullName>
    </submittedName>
</protein>
<name>A0A9D1KH25_9BACT</name>
<dbReference type="Gene3D" id="3.40.50.10090">
    <property type="match status" value="1"/>
</dbReference>
<dbReference type="EMBL" id="DVLC01000025">
    <property type="protein sequence ID" value="HIT46478.1"/>
    <property type="molecule type" value="Genomic_DNA"/>
</dbReference>
<dbReference type="SUPFAM" id="SSF69618">
    <property type="entry name" value="HemD-like"/>
    <property type="match status" value="1"/>
</dbReference>
<evidence type="ECO:0000313" key="3">
    <source>
        <dbReference type="Proteomes" id="UP000886881"/>
    </source>
</evidence>
<dbReference type="Pfam" id="PF02602">
    <property type="entry name" value="HEM4"/>
    <property type="match status" value="1"/>
</dbReference>
<dbReference type="GO" id="GO:0004852">
    <property type="term" value="F:uroporphyrinogen-III synthase activity"/>
    <property type="evidence" value="ECO:0007669"/>
    <property type="project" value="InterPro"/>
</dbReference>
<sequence length="244" mass="26810">MKVLVSQHVPTNMAPFEVLQDKFGAVVEFHPFFVMEALSGKEFRAKKINLPDYTAVVFSSRLAIDAYFKLCEEMRFKVPETMKYFCTTEAVAMYLQKHIVYRKRKIFYGSGTPESVVALIGPKHKGEKFLIAASDGSNSGPITEVFEKAGLDYTLGTIVKAVSQDLSGLDIHSYGIVVLYSPFDVASLKENFPDFQQGGIKFISFGKSVVGAMEEAGLDIALKAPTPEAPSAGKAIEICLESLK</sequence>
<evidence type="ECO:0000313" key="2">
    <source>
        <dbReference type="EMBL" id="HIT46478.1"/>
    </source>
</evidence>
<dbReference type="InterPro" id="IPR003754">
    <property type="entry name" value="4pyrrol_synth_uPrphyn_synth"/>
</dbReference>
<dbReference type="Proteomes" id="UP000886881">
    <property type="component" value="Unassembled WGS sequence"/>
</dbReference>
<gene>
    <name evidence="2" type="ORF">IAC35_01315</name>
</gene>
<reference evidence="2" key="2">
    <citation type="journal article" date="2021" name="PeerJ">
        <title>Extensive microbial diversity within the chicken gut microbiome revealed by metagenomics and culture.</title>
        <authorList>
            <person name="Gilroy R."/>
            <person name="Ravi A."/>
            <person name="Getino M."/>
            <person name="Pursley I."/>
            <person name="Horton D.L."/>
            <person name="Alikhan N.F."/>
            <person name="Baker D."/>
            <person name="Gharbi K."/>
            <person name="Hall N."/>
            <person name="Watson M."/>
            <person name="Adriaenssens E.M."/>
            <person name="Foster-Nyarko E."/>
            <person name="Jarju S."/>
            <person name="Secka A."/>
            <person name="Antonio M."/>
            <person name="Oren A."/>
            <person name="Chaudhuri R.R."/>
            <person name="La Ragione R."/>
            <person name="Hildebrand F."/>
            <person name="Pallen M.J."/>
        </authorList>
    </citation>
    <scope>NUCLEOTIDE SEQUENCE</scope>
    <source>
        <strain evidence="2">ChiHecec2B26-709</strain>
    </source>
</reference>
<comment type="caution">
    <text evidence="2">The sequence shown here is derived from an EMBL/GenBank/DDBJ whole genome shotgun (WGS) entry which is preliminary data.</text>
</comment>
<dbReference type="GO" id="GO:0033014">
    <property type="term" value="P:tetrapyrrole biosynthetic process"/>
    <property type="evidence" value="ECO:0007669"/>
    <property type="project" value="InterPro"/>
</dbReference>
<dbReference type="AlphaFoldDB" id="A0A9D1KH25"/>
<reference evidence="2" key="1">
    <citation type="submission" date="2020-10" db="EMBL/GenBank/DDBJ databases">
        <authorList>
            <person name="Gilroy R."/>
        </authorList>
    </citation>
    <scope>NUCLEOTIDE SEQUENCE</scope>
    <source>
        <strain evidence="2">ChiHecec2B26-709</strain>
    </source>
</reference>